<protein>
    <submittedName>
        <fullName evidence="1">Uncharacterized protein</fullName>
    </submittedName>
</protein>
<proteinExistence type="predicted"/>
<evidence type="ECO:0000313" key="1">
    <source>
        <dbReference type="EMBL" id="NBD26105.1"/>
    </source>
</evidence>
<comment type="caution">
    <text evidence="1">The sequence shown here is derived from an EMBL/GenBank/DDBJ whole genome shotgun (WGS) entry which is preliminary data.</text>
</comment>
<keyword evidence="2" id="KW-1185">Reference proteome</keyword>
<dbReference type="EMBL" id="JAAAMV010000018">
    <property type="protein sequence ID" value="NBD26105.1"/>
    <property type="molecule type" value="Genomic_DNA"/>
</dbReference>
<accession>A0ABW9XTV7</accession>
<dbReference type="Proteomes" id="UP000665561">
    <property type="component" value="Unassembled WGS sequence"/>
</dbReference>
<evidence type="ECO:0000313" key="2">
    <source>
        <dbReference type="Proteomes" id="UP000665561"/>
    </source>
</evidence>
<organism evidence="1 2">
    <name type="scientific">Paenibacillus glycinis</name>
    <dbReference type="NCBI Taxonomy" id="2697035"/>
    <lineage>
        <taxon>Bacteria</taxon>
        <taxon>Bacillati</taxon>
        <taxon>Bacillota</taxon>
        <taxon>Bacilli</taxon>
        <taxon>Bacillales</taxon>
        <taxon>Paenibacillaceae</taxon>
        <taxon>Paenibacillus</taxon>
    </lineage>
</organism>
<reference evidence="1 2" key="1">
    <citation type="submission" date="2020-01" db="EMBL/GenBank/DDBJ databases">
        <title>Paenibacillus soybeanensis sp. nov. isolated from the nodules of soybean (Glycine max(L.) Merr).</title>
        <authorList>
            <person name="Wang H."/>
        </authorList>
    </citation>
    <scope>NUCLEOTIDE SEQUENCE [LARGE SCALE GENOMIC DNA]</scope>
    <source>
        <strain evidence="1 2">T1</strain>
    </source>
</reference>
<sequence>MITVYYPGLQPVKTIPEDMARLAGRVFQASDRVPGAAGEAFDIGEWLARFREQQGIDPQAPLPTHLKIEAADTFEAIIPWEQLTDASVQFAIDGAPLLKNGPIRLYVPNGSSECLNVKSVVGCRFLQDEEKRGEASFGFKQTFSADEMRIKR</sequence>
<name>A0ABW9XTV7_9BACL</name>
<gene>
    <name evidence="1" type="ORF">GT019_19705</name>
</gene>